<evidence type="ECO:0000256" key="1">
    <source>
        <dbReference type="SAM" id="SignalP"/>
    </source>
</evidence>
<evidence type="ECO:0000313" key="3">
    <source>
        <dbReference type="Proteomes" id="UP001303046"/>
    </source>
</evidence>
<accession>A0ABR1ESF6</accession>
<comment type="caution">
    <text evidence="2">The sequence shown here is derived from an EMBL/GenBank/DDBJ whole genome shotgun (WGS) entry which is preliminary data.</text>
</comment>
<keyword evidence="1" id="KW-0732">Signal</keyword>
<sequence>MSTGRYKSHWRISPLWMRQRVLLEFVIVEVLERVLAYTMTCGGQPMINYRVICACTQQCHQLQPYESKKKEEMKSRFALVAQSRVNKSVSQLENEQP</sequence>
<organism evidence="2 3">
    <name type="scientific">Necator americanus</name>
    <name type="common">Human hookworm</name>
    <dbReference type="NCBI Taxonomy" id="51031"/>
    <lineage>
        <taxon>Eukaryota</taxon>
        <taxon>Metazoa</taxon>
        <taxon>Ecdysozoa</taxon>
        <taxon>Nematoda</taxon>
        <taxon>Chromadorea</taxon>
        <taxon>Rhabditida</taxon>
        <taxon>Rhabditina</taxon>
        <taxon>Rhabditomorpha</taxon>
        <taxon>Strongyloidea</taxon>
        <taxon>Ancylostomatidae</taxon>
        <taxon>Bunostominae</taxon>
        <taxon>Necator</taxon>
    </lineage>
</organism>
<proteinExistence type="predicted"/>
<gene>
    <name evidence="2" type="primary">Necator_chrX.g25636</name>
    <name evidence="2" type="ORF">RB195_025470</name>
</gene>
<evidence type="ECO:0000313" key="2">
    <source>
        <dbReference type="EMBL" id="KAK6765575.1"/>
    </source>
</evidence>
<dbReference type="Proteomes" id="UP001303046">
    <property type="component" value="Unassembled WGS sequence"/>
</dbReference>
<feature type="chain" id="PRO_5047363611" evidence="1">
    <location>
        <begin position="37"/>
        <end position="97"/>
    </location>
</feature>
<name>A0ABR1ESF6_NECAM</name>
<feature type="signal peptide" evidence="1">
    <location>
        <begin position="1"/>
        <end position="36"/>
    </location>
</feature>
<dbReference type="EMBL" id="JAVFWL010000006">
    <property type="protein sequence ID" value="KAK6765575.1"/>
    <property type="molecule type" value="Genomic_DNA"/>
</dbReference>
<keyword evidence="3" id="KW-1185">Reference proteome</keyword>
<protein>
    <submittedName>
        <fullName evidence="2">Uncharacterized protein</fullName>
    </submittedName>
</protein>
<reference evidence="2 3" key="1">
    <citation type="submission" date="2023-08" db="EMBL/GenBank/DDBJ databases">
        <title>A Necator americanus chromosomal reference genome.</title>
        <authorList>
            <person name="Ilik V."/>
            <person name="Petrzelkova K.J."/>
            <person name="Pardy F."/>
            <person name="Fuh T."/>
            <person name="Niatou-Singa F.S."/>
            <person name="Gouil Q."/>
            <person name="Baker L."/>
            <person name="Ritchie M.E."/>
            <person name="Jex A.R."/>
            <person name="Gazzola D."/>
            <person name="Li H."/>
            <person name="Toshio Fujiwara R."/>
            <person name="Zhan B."/>
            <person name="Aroian R.V."/>
            <person name="Pafco B."/>
            <person name="Schwarz E.M."/>
        </authorList>
    </citation>
    <scope>NUCLEOTIDE SEQUENCE [LARGE SCALE GENOMIC DNA]</scope>
    <source>
        <strain evidence="2 3">Aroian</strain>
        <tissue evidence="2">Whole animal</tissue>
    </source>
</reference>